<dbReference type="InterPro" id="IPR011642">
    <property type="entry name" value="Gate_dom"/>
</dbReference>
<gene>
    <name evidence="3" type="ORF">NSA47_11065</name>
</gene>
<evidence type="ECO:0000256" key="1">
    <source>
        <dbReference type="SAM" id="Phobius"/>
    </source>
</evidence>
<reference evidence="3" key="1">
    <citation type="submission" date="2022-07" db="EMBL/GenBank/DDBJ databases">
        <title>Enhanced cultured diversity of the mouse gut microbiota enables custom-made synthetic communities.</title>
        <authorList>
            <person name="Afrizal A."/>
        </authorList>
    </citation>
    <scope>NUCLEOTIDE SEQUENCE</scope>
    <source>
        <strain evidence="3">DSM 28593</strain>
    </source>
</reference>
<keyword evidence="1" id="KW-0472">Membrane</keyword>
<feature type="domain" description="Nucleoside transporter/FeoB GTPase Gate" evidence="2">
    <location>
        <begin position="44"/>
        <end position="145"/>
    </location>
</feature>
<dbReference type="Proteomes" id="UP001205748">
    <property type="component" value="Unassembled WGS sequence"/>
</dbReference>
<protein>
    <submittedName>
        <fullName evidence="3">Spore maturation protein</fullName>
    </submittedName>
</protein>
<organism evidence="3 4">
    <name type="scientific">Irregularibacter muris</name>
    <dbReference type="NCBI Taxonomy" id="1796619"/>
    <lineage>
        <taxon>Bacteria</taxon>
        <taxon>Bacillati</taxon>
        <taxon>Bacillota</taxon>
        <taxon>Clostridia</taxon>
        <taxon>Eubacteriales</taxon>
        <taxon>Eubacteriaceae</taxon>
        <taxon>Irregularibacter</taxon>
    </lineage>
</organism>
<comment type="caution">
    <text evidence="3">The sequence shown here is derived from an EMBL/GenBank/DDBJ whole genome shotgun (WGS) entry which is preliminary data.</text>
</comment>
<proteinExistence type="predicted"/>
<sequence length="175" mass="18842">MIKWISSAIIPLFLLTILTFGFIKRVKVYECFVEGAKDGISTAARVFPYLLTMLVAIGIFRASGALDYLIKALAPVFGLIGVPKEVLPLALMRPLSGSGGLAILADILENFHPDSFIGRVASTMMGSSETIFYTLAVYFGSIGIKDYRHTLPAALMADFAAIVASVVICSWVFGP</sequence>
<accession>A0AAE3HFA0</accession>
<dbReference type="GO" id="GO:0005886">
    <property type="term" value="C:plasma membrane"/>
    <property type="evidence" value="ECO:0007669"/>
    <property type="project" value="TreeGrafter"/>
</dbReference>
<feature type="transmembrane region" description="Helical" evidence="1">
    <location>
        <begin position="151"/>
        <end position="173"/>
    </location>
</feature>
<feature type="transmembrane region" description="Helical" evidence="1">
    <location>
        <begin position="49"/>
        <end position="70"/>
    </location>
</feature>
<name>A0AAE3HFA0_9FIRM</name>
<keyword evidence="1" id="KW-1133">Transmembrane helix</keyword>
<dbReference type="EMBL" id="JANKAS010000010">
    <property type="protein sequence ID" value="MCR1899526.1"/>
    <property type="molecule type" value="Genomic_DNA"/>
</dbReference>
<dbReference type="PANTHER" id="PTHR35793:SF2">
    <property type="entry name" value="INNER MEMBRANE PROTEIN YJIG"/>
    <property type="match status" value="1"/>
</dbReference>
<dbReference type="PANTHER" id="PTHR35793">
    <property type="entry name" value="INNER MEMBRANE PROTEIN YJIG"/>
    <property type="match status" value="1"/>
</dbReference>
<feature type="transmembrane region" description="Helical" evidence="1">
    <location>
        <begin position="120"/>
        <end position="139"/>
    </location>
</feature>
<dbReference type="InterPro" id="IPR052549">
    <property type="entry name" value="SpmB"/>
</dbReference>
<evidence type="ECO:0000313" key="4">
    <source>
        <dbReference type="Proteomes" id="UP001205748"/>
    </source>
</evidence>
<dbReference type="AlphaFoldDB" id="A0AAE3HFA0"/>
<evidence type="ECO:0000259" key="2">
    <source>
        <dbReference type="Pfam" id="PF07670"/>
    </source>
</evidence>
<dbReference type="Pfam" id="PF07670">
    <property type="entry name" value="Gate"/>
    <property type="match status" value="1"/>
</dbReference>
<keyword evidence="1" id="KW-0812">Transmembrane</keyword>
<evidence type="ECO:0000313" key="3">
    <source>
        <dbReference type="EMBL" id="MCR1899526.1"/>
    </source>
</evidence>
<keyword evidence="4" id="KW-1185">Reference proteome</keyword>